<sequence length="178" mass="20567">MNENWTENYRNAAQGNDYVRLNAGLMKVKDLDNYLSSFPSSLLSFNKTGEFTYYKQLPGMNYNPPELGENITALGQTENEKKQLTEIFHKLSTGEEKELHFVDQTNTQKRFMVDTYRAIFDKDHQFAGINETVQDIYPLVEYYLKETGQKLVDDPNNPKGDIYRKNQKIDAESGASEL</sequence>
<reference evidence="3 4" key="1">
    <citation type="submission" date="2017-05" db="EMBL/GenBank/DDBJ databases">
        <title>Lactobacillus johnsonii from commercial turkeys.</title>
        <authorList>
            <person name="Johnson T.J."/>
            <person name="Youmans B."/>
        </authorList>
    </citation>
    <scope>NUCLEOTIDE SEQUENCE [LARGE SCALE GENOMIC DNA]</scope>
    <source>
        <strain evidence="3 4">UMNLJ54</strain>
    </source>
</reference>
<evidence type="ECO:0000313" key="3">
    <source>
        <dbReference type="EMBL" id="PAB52313.1"/>
    </source>
</evidence>
<reference evidence="2" key="2">
    <citation type="journal article" date="2021" name="PeerJ">
        <title>Extensive microbial diversity within the chicken gut microbiome revealed by metagenomics and culture.</title>
        <authorList>
            <person name="Gilroy R."/>
            <person name="Ravi A."/>
            <person name="Getino M."/>
            <person name="Pursley I."/>
            <person name="Horton D.L."/>
            <person name="Alikhan N.F."/>
            <person name="Baker D."/>
            <person name="Gharbi K."/>
            <person name="Hall N."/>
            <person name="Watson M."/>
            <person name="Adriaenssens E.M."/>
            <person name="Foster-Nyarko E."/>
            <person name="Jarju S."/>
            <person name="Secka A."/>
            <person name="Antonio M."/>
            <person name="Oren A."/>
            <person name="Chaudhuri R.R."/>
            <person name="La Ragione R."/>
            <person name="Hildebrand F."/>
            <person name="Pallen M.J."/>
        </authorList>
    </citation>
    <scope>NUCLEOTIDE SEQUENCE</scope>
    <source>
        <strain evidence="2">CHK192-2623</strain>
    </source>
</reference>
<proteinExistence type="predicted"/>
<dbReference type="Proteomes" id="UP000216448">
    <property type="component" value="Unassembled WGS sequence"/>
</dbReference>
<evidence type="ECO:0000313" key="2">
    <source>
        <dbReference type="EMBL" id="HJE50349.1"/>
    </source>
</evidence>
<name>A0A1Y4I366_LACJH</name>
<gene>
    <name evidence="3" type="ORF">A3P64_07015</name>
    <name evidence="2" type="ORF">K8V69_09375</name>
</gene>
<evidence type="ECO:0000256" key="1">
    <source>
        <dbReference type="SAM" id="MobiDB-lite"/>
    </source>
</evidence>
<dbReference type="Gene3D" id="3.30.450.20">
    <property type="entry name" value="PAS domain"/>
    <property type="match status" value="1"/>
</dbReference>
<evidence type="ECO:0000313" key="4">
    <source>
        <dbReference type="Proteomes" id="UP000216448"/>
    </source>
</evidence>
<dbReference type="AlphaFoldDB" id="A0A1Y4I366"/>
<feature type="region of interest" description="Disordered" evidence="1">
    <location>
        <begin position="153"/>
        <end position="178"/>
    </location>
</feature>
<organism evidence="2 5">
    <name type="scientific">Lactobacillus johnsonii</name>
    <dbReference type="NCBI Taxonomy" id="33959"/>
    <lineage>
        <taxon>Bacteria</taxon>
        <taxon>Bacillati</taxon>
        <taxon>Bacillota</taxon>
        <taxon>Bacilli</taxon>
        <taxon>Lactobacillales</taxon>
        <taxon>Lactobacillaceae</taxon>
        <taxon>Lactobacillus</taxon>
    </lineage>
</organism>
<dbReference type="RefSeq" id="WP_012846640.1">
    <property type="nucleotide sequence ID" value="NZ_CP021703.1"/>
</dbReference>
<protein>
    <submittedName>
        <fullName evidence="3">Oxidoreductase</fullName>
    </submittedName>
    <submittedName>
        <fullName evidence="2">PAS domain-containing protein</fullName>
    </submittedName>
</protein>
<comment type="caution">
    <text evidence="2">The sequence shown here is derived from an EMBL/GenBank/DDBJ whole genome shotgun (WGS) entry which is preliminary data.</text>
</comment>
<dbReference type="EMBL" id="DYYQ01000074">
    <property type="protein sequence ID" value="HJE50349.1"/>
    <property type="molecule type" value="Genomic_DNA"/>
</dbReference>
<reference evidence="2" key="3">
    <citation type="submission" date="2021-09" db="EMBL/GenBank/DDBJ databases">
        <authorList>
            <person name="Gilroy R."/>
        </authorList>
    </citation>
    <scope>NUCLEOTIDE SEQUENCE</scope>
    <source>
        <strain evidence="2">CHK192-2623</strain>
    </source>
</reference>
<dbReference type="EMBL" id="NIBB01000044">
    <property type="protein sequence ID" value="PAB52313.1"/>
    <property type="molecule type" value="Genomic_DNA"/>
</dbReference>
<feature type="compositionally biased region" description="Basic and acidic residues" evidence="1">
    <location>
        <begin position="161"/>
        <end position="171"/>
    </location>
</feature>
<evidence type="ECO:0000313" key="5">
    <source>
        <dbReference type="Proteomes" id="UP000732527"/>
    </source>
</evidence>
<dbReference type="Pfam" id="PF13596">
    <property type="entry name" value="PAS_10"/>
    <property type="match status" value="1"/>
</dbReference>
<dbReference type="Proteomes" id="UP000732527">
    <property type="component" value="Unassembled WGS sequence"/>
</dbReference>
<accession>A0A1Y4I366</accession>